<dbReference type="InterPro" id="IPR013766">
    <property type="entry name" value="Thioredoxin_domain"/>
</dbReference>
<comment type="caution">
    <text evidence="2">The sequence shown here is derived from an EMBL/GenBank/DDBJ whole genome shotgun (WGS) entry which is preliminary data.</text>
</comment>
<organism evidence="2 3">
    <name type="scientific">Methylobrevis albus</name>
    <dbReference type="NCBI Taxonomy" id="2793297"/>
    <lineage>
        <taxon>Bacteria</taxon>
        <taxon>Pseudomonadati</taxon>
        <taxon>Pseudomonadota</taxon>
        <taxon>Alphaproteobacteria</taxon>
        <taxon>Hyphomicrobiales</taxon>
        <taxon>Pleomorphomonadaceae</taxon>
        <taxon>Methylobrevis</taxon>
    </lineage>
</organism>
<dbReference type="InterPro" id="IPR036249">
    <property type="entry name" value="Thioredoxin-like_sf"/>
</dbReference>
<evidence type="ECO:0000259" key="1">
    <source>
        <dbReference type="PROSITE" id="PS51352"/>
    </source>
</evidence>
<dbReference type="AlphaFoldDB" id="A0A931I3G2"/>
<dbReference type="Pfam" id="PF00578">
    <property type="entry name" value="AhpC-TSA"/>
    <property type="match status" value="1"/>
</dbReference>
<dbReference type="Gene3D" id="3.40.30.10">
    <property type="entry name" value="Glutaredoxin"/>
    <property type="match status" value="1"/>
</dbReference>
<name>A0A931I3G2_9HYPH</name>
<evidence type="ECO:0000313" key="3">
    <source>
        <dbReference type="Proteomes" id="UP000631694"/>
    </source>
</evidence>
<dbReference type="RefSeq" id="WP_197312638.1">
    <property type="nucleotide sequence ID" value="NZ_JADZLT010000055.1"/>
</dbReference>
<proteinExistence type="predicted"/>
<protein>
    <submittedName>
        <fullName evidence="2">Redoxin domain-containing protein</fullName>
    </submittedName>
</protein>
<sequence length="182" mass="19890">MPDVKRPMPGRPVPPLLVGTVGGPCWRLCDQKPKHFTMLLVYRGMHCQGCCTLLKEIDARLGEFQRRGVVVVAASMDGRDRAEQTAECWDIQRLPIAYGISPERAREWGLFLSEGRGPDEPDVFAEFGIFLVRRDGTLQMAAVQPTPFAAPTVDELLASIDQLIAAGAPVRGGSELESTAAE</sequence>
<dbReference type="SUPFAM" id="SSF52833">
    <property type="entry name" value="Thioredoxin-like"/>
    <property type="match status" value="1"/>
</dbReference>
<dbReference type="Proteomes" id="UP000631694">
    <property type="component" value="Unassembled WGS sequence"/>
</dbReference>
<keyword evidence="3" id="KW-1185">Reference proteome</keyword>
<dbReference type="EMBL" id="JADZLT010000055">
    <property type="protein sequence ID" value="MBH0239552.1"/>
    <property type="molecule type" value="Genomic_DNA"/>
</dbReference>
<accession>A0A931I3G2</accession>
<feature type="domain" description="Thioredoxin" evidence="1">
    <location>
        <begin position="7"/>
        <end position="165"/>
    </location>
</feature>
<dbReference type="GO" id="GO:0016491">
    <property type="term" value="F:oxidoreductase activity"/>
    <property type="evidence" value="ECO:0007669"/>
    <property type="project" value="InterPro"/>
</dbReference>
<dbReference type="PROSITE" id="PS51352">
    <property type="entry name" value="THIOREDOXIN_2"/>
    <property type="match status" value="1"/>
</dbReference>
<dbReference type="GO" id="GO:0016209">
    <property type="term" value="F:antioxidant activity"/>
    <property type="evidence" value="ECO:0007669"/>
    <property type="project" value="InterPro"/>
</dbReference>
<gene>
    <name evidence="2" type="ORF">I5731_17150</name>
</gene>
<dbReference type="InterPro" id="IPR000866">
    <property type="entry name" value="AhpC/TSA"/>
</dbReference>
<evidence type="ECO:0000313" key="2">
    <source>
        <dbReference type="EMBL" id="MBH0239552.1"/>
    </source>
</evidence>
<reference evidence="2" key="1">
    <citation type="submission" date="2020-12" db="EMBL/GenBank/DDBJ databases">
        <title>Methylobrevis albus sp. nov., isolated from fresh water lack sediment.</title>
        <authorList>
            <person name="Zou Q."/>
        </authorList>
    </citation>
    <scope>NUCLEOTIDE SEQUENCE</scope>
    <source>
        <strain evidence="2">L22</strain>
    </source>
</reference>